<dbReference type="PANTHER" id="PTHR43576">
    <property type="entry name" value="ALPHA-L-ARABINOFURANOSIDASE C-RELATED"/>
    <property type="match status" value="1"/>
</dbReference>
<dbReference type="InterPro" id="IPR010720">
    <property type="entry name" value="Alpha-L-AF_C"/>
</dbReference>
<dbReference type="GO" id="GO:0046373">
    <property type="term" value="P:L-arabinose metabolic process"/>
    <property type="evidence" value="ECO:0007669"/>
    <property type="project" value="InterPro"/>
</dbReference>
<protein>
    <recommendedName>
        <fullName evidence="4">non-reducing end alpha-L-arabinofuranosidase</fullName>
        <ecNumber evidence="4">3.2.1.55</ecNumber>
    </recommendedName>
</protein>
<comment type="subunit">
    <text evidence="3">Homohexamer; trimer of dimers.</text>
</comment>
<dbReference type="SUPFAM" id="SSF51445">
    <property type="entry name" value="(Trans)glycosidases"/>
    <property type="match status" value="1"/>
</dbReference>
<dbReference type="PANTHER" id="PTHR43576:SF2">
    <property type="entry name" value="INTRACELLULAR EXO-ALPHA-L-ARABINOFURANOSIDASE 2"/>
    <property type="match status" value="1"/>
</dbReference>
<dbReference type="InterPro" id="IPR055235">
    <property type="entry name" value="ASD1_cat"/>
</dbReference>
<dbReference type="Pfam" id="PF22848">
    <property type="entry name" value="ASD1_dom"/>
    <property type="match status" value="1"/>
</dbReference>
<evidence type="ECO:0000256" key="3">
    <source>
        <dbReference type="ARBA" id="ARBA00011165"/>
    </source>
</evidence>
<dbReference type="EC" id="3.2.1.55" evidence="4"/>
<dbReference type="GO" id="GO:0046556">
    <property type="term" value="F:alpha-L-arabinofuranosidase activity"/>
    <property type="evidence" value="ECO:0007669"/>
    <property type="project" value="UniProtKB-EC"/>
</dbReference>
<feature type="chain" id="PRO_5012888493" description="non-reducing end alpha-L-arabinofuranosidase" evidence="8">
    <location>
        <begin position="21"/>
        <end position="518"/>
    </location>
</feature>
<dbReference type="SUPFAM" id="SSF51011">
    <property type="entry name" value="Glycosyl hydrolase domain"/>
    <property type="match status" value="1"/>
</dbReference>
<evidence type="ECO:0000256" key="8">
    <source>
        <dbReference type="SAM" id="SignalP"/>
    </source>
</evidence>
<keyword evidence="11" id="KW-1185">Reference proteome</keyword>
<proteinExistence type="inferred from homology"/>
<keyword evidence="6" id="KW-0119">Carbohydrate metabolism</keyword>
<dbReference type="InterPro" id="IPR017853">
    <property type="entry name" value="GH"/>
</dbReference>
<dbReference type="Proteomes" id="UP000191055">
    <property type="component" value="Unassembled WGS sequence"/>
</dbReference>
<comment type="catalytic activity">
    <reaction evidence="1">
        <text>Hydrolysis of terminal non-reducing alpha-L-arabinofuranoside residues in alpha-L-arabinosides.</text>
        <dbReference type="EC" id="3.2.1.55"/>
    </reaction>
</comment>
<dbReference type="Pfam" id="PF06964">
    <property type="entry name" value="Alpha-L-AF_C"/>
    <property type="match status" value="1"/>
</dbReference>
<reference evidence="10 11" key="1">
    <citation type="submission" date="2017-02" db="EMBL/GenBank/DDBJ databases">
        <authorList>
            <person name="Peterson S.W."/>
        </authorList>
    </citation>
    <scope>NUCLEOTIDE SEQUENCE [LARGE SCALE GENOMIC DNA]</scope>
    <source>
        <strain evidence="10 11">DSM 24412</strain>
    </source>
</reference>
<organism evidence="10 11">
    <name type="scientific">Alkalitalea saponilacus</name>
    <dbReference type="NCBI Taxonomy" id="889453"/>
    <lineage>
        <taxon>Bacteria</taxon>
        <taxon>Pseudomonadati</taxon>
        <taxon>Bacteroidota</taxon>
        <taxon>Bacteroidia</taxon>
        <taxon>Marinilabiliales</taxon>
        <taxon>Marinilabiliaceae</taxon>
        <taxon>Alkalitalea</taxon>
    </lineage>
</organism>
<keyword evidence="7" id="KW-0326">Glycosidase</keyword>
<keyword evidence="5" id="KW-0378">Hydrolase</keyword>
<dbReference type="STRING" id="889453.SAMN03080601_02927"/>
<evidence type="ECO:0000256" key="5">
    <source>
        <dbReference type="ARBA" id="ARBA00022801"/>
    </source>
</evidence>
<keyword evidence="8" id="KW-0732">Signal</keyword>
<evidence type="ECO:0000313" key="11">
    <source>
        <dbReference type="Proteomes" id="UP000191055"/>
    </source>
</evidence>
<comment type="similarity">
    <text evidence="2">Belongs to the glycosyl hydrolase 51 family.</text>
</comment>
<dbReference type="RefSeq" id="WP_079558610.1">
    <property type="nucleotide sequence ID" value="NZ_CP021904.1"/>
</dbReference>
<evidence type="ECO:0000259" key="9">
    <source>
        <dbReference type="SMART" id="SM00813"/>
    </source>
</evidence>
<dbReference type="EMBL" id="FUYV01000019">
    <property type="protein sequence ID" value="SKC23646.1"/>
    <property type="molecule type" value="Genomic_DNA"/>
</dbReference>
<evidence type="ECO:0000256" key="2">
    <source>
        <dbReference type="ARBA" id="ARBA00007186"/>
    </source>
</evidence>
<evidence type="ECO:0000256" key="7">
    <source>
        <dbReference type="ARBA" id="ARBA00023295"/>
    </source>
</evidence>
<feature type="signal peptide" evidence="8">
    <location>
        <begin position="1"/>
        <end position="20"/>
    </location>
</feature>
<dbReference type="SMART" id="SM00813">
    <property type="entry name" value="Alpha-L-AF_C"/>
    <property type="match status" value="1"/>
</dbReference>
<evidence type="ECO:0000256" key="4">
    <source>
        <dbReference type="ARBA" id="ARBA00012670"/>
    </source>
</evidence>
<dbReference type="AlphaFoldDB" id="A0A1T5HSH3"/>
<dbReference type="Gene3D" id="3.20.20.80">
    <property type="entry name" value="Glycosidases"/>
    <property type="match status" value="1"/>
</dbReference>
<dbReference type="Gene3D" id="2.60.40.1180">
    <property type="entry name" value="Golgi alpha-mannosidase II"/>
    <property type="match status" value="1"/>
</dbReference>
<dbReference type="GO" id="GO:0000272">
    <property type="term" value="P:polysaccharide catabolic process"/>
    <property type="evidence" value="ECO:0007669"/>
    <property type="project" value="TreeGrafter"/>
</dbReference>
<accession>A0A1T5HSH3</accession>
<feature type="domain" description="Alpha-L-arabinofuranosidase C-terminal" evidence="9">
    <location>
        <begin position="321"/>
        <end position="511"/>
    </location>
</feature>
<sequence>MKKSILLLMVVALLIGCATNDEKVVKGNQIFLNFDQAELVINKDVYGHFAEHLGRCVYDGIWVGPDSDIPNYKGYRLDVLEALKELQVPVLRWPGGCFADTYNWKDGVGPRSERPKLVNVFWGGDVEDNSFGTHEFLELCQILGADAYIAANVGSGSVREMIEWIEYMTSDQDIPMANWRRENGREEPWDVKFLGIGNESWGCGGEMTPEFYVNLMRQYSVFARQYGGSDMIRVGCGSHQFYYHWTEVLMREGRNHMEALSLHYYTIPTGDWGIKSEATGFDEDLYFSALRNALRMDELLKGHIEIMDRYDPEGRVELYMDEWGIWTDPEPGTNPAFLHQQNSMRDALIASLTFDIFHRHARRVQMANIAQMVNVLQAMILTDGDRMILTPTYHVFNMYKFNQNATYIPVEITTEKYAFENETIPAITGTASTKDGKVFVGLSNLHASETLTIDVDISGGNANRVLKATILTAPEFNSHNTYDNPNVVAPAEFAGYELTAGNLQVVIPPYSVVTFEME</sequence>
<name>A0A1T5HSH3_9BACT</name>
<evidence type="ECO:0000313" key="10">
    <source>
        <dbReference type="EMBL" id="SKC23646.1"/>
    </source>
</evidence>
<dbReference type="InterPro" id="IPR013780">
    <property type="entry name" value="Glyco_hydro_b"/>
</dbReference>
<dbReference type="PROSITE" id="PS51257">
    <property type="entry name" value="PROKAR_LIPOPROTEIN"/>
    <property type="match status" value="1"/>
</dbReference>
<gene>
    <name evidence="10" type="ORF">SAMN03080601_02927</name>
</gene>
<evidence type="ECO:0000256" key="1">
    <source>
        <dbReference type="ARBA" id="ARBA00001462"/>
    </source>
</evidence>
<evidence type="ECO:0000256" key="6">
    <source>
        <dbReference type="ARBA" id="ARBA00023277"/>
    </source>
</evidence>